<dbReference type="PANTHER" id="PTHR36120:SF1">
    <property type="entry name" value="L-FUCOSE ISOMERASE C-TERMINAL DOMAIN-CONTAINING PROTEIN"/>
    <property type="match status" value="1"/>
</dbReference>
<dbReference type="AlphaFoldDB" id="A0A0G0QRX7"/>
<keyword evidence="1 3" id="KW-0413">Isomerase</keyword>
<dbReference type="InterPro" id="IPR004216">
    <property type="entry name" value="Fuc/Ara_isomerase_C"/>
</dbReference>
<name>A0A0G0QRX7_9BACT</name>
<organism evidence="3 4">
    <name type="scientific">Candidatus Uhrbacteria bacterium GW2011_GWF2_39_13</name>
    <dbReference type="NCBI Taxonomy" id="1618995"/>
    <lineage>
        <taxon>Bacteria</taxon>
        <taxon>Candidatus Uhriibacteriota</taxon>
    </lineage>
</organism>
<dbReference type="PANTHER" id="PTHR36120">
    <property type="entry name" value="FUCOSE ISOMERASE"/>
    <property type="match status" value="1"/>
</dbReference>
<dbReference type="GO" id="GO:0016861">
    <property type="term" value="F:intramolecular oxidoreductase activity, interconverting aldoses and ketoses"/>
    <property type="evidence" value="ECO:0007669"/>
    <property type="project" value="InterPro"/>
</dbReference>
<evidence type="ECO:0000256" key="1">
    <source>
        <dbReference type="ARBA" id="ARBA00023235"/>
    </source>
</evidence>
<accession>A0A0G0QRX7</accession>
<keyword evidence="2" id="KW-0119">Carbohydrate metabolism</keyword>
<dbReference type="Proteomes" id="UP000033935">
    <property type="component" value="Unassembled WGS sequence"/>
</dbReference>
<dbReference type="SUPFAM" id="SSF53743">
    <property type="entry name" value="FucI/AraA N-terminal and middle domains"/>
    <property type="match status" value="1"/>
</dbReference>
<dbReference type="InterPro" id="IPR009015">
    <property type="entry name" value="Fucose_isomerase_N/cen_sf"/>
</dbReference>
<gene>
    <name evidence="3" type="ORF">UT30_C0008G0019</name>
</gene>
<reference evidence="3 4" key="1">
    <citation type="journal article" date="2015" name="Nature">
        <title>rRNA introns, odd ribosomes, and small enigmatic genomes across a large radiation of phyla.</title>
        <authorList>
            <person name="Brown C.T."/>
            <person name="Hug L.A."/>
            <person name="Thomas B.C."/>
            <person name="Sharon I."/>
            <person name="Castelle C.J."/>
            <person name="Singh A."/>
            <person name="Wilkins M.J."/>
            <person name="Williams K.H."/>
            <person name="Banfield J.F."/>
        </authorList>
    </citation>
    <scope>NUCLEOTIDE SEQUENCE [LARGE SCALE GENOMIC DNA]</scope>
</reference>
<dbReference type="GO" id="GO:0005996">
    <property type="term" value="P:monosaccharide metabolic process"/>
    <property type="evidence" value="ECO:0007669"/>
    <property type="project" value="InterPro"/>
</dbReference>
<dbReference type="EMBL" id="LBWG01000008">
    <property type="protein sequence ID" value="KKR04397.1"/>
    <property type="molecule type" value="Genomic_DNA"/>
</dbReference>
<evidence type="ECO:0000313" key="3">
    <source>
        <dbReference type="EMBL" id="KKR04397.1"/>
    </source>
</evidence>
<comment type="caution">
    <text evidence="3">The sequence shown here is derived from an EMBL/GenBank/DDBJ whole genome shotgun (WGS) entry which is preliminary data.</text>
</comment>
<sequence length="482" mass="54152">MSKPKITSFEASNAQSFGDIISSNHKNNNIKVGLLGCGYFEYWRMYPALEKKVAGDLRKIQKRLSSFCDLVYPCMVDTLDAAELAGNKFVQEKIDLIVIAEGTYLPDFIVLHVLDKIRHVPVIFFNTQTGADVSPFDDYPATMRNSALIGLSQLSGTFRKTDRKYDVVVGEISDENAYSILKKHIQSVRIAKKLTSYNIGIIGHVFRGMYDLEYDRSKIRGFLGPEIISIQMEHLIDIWKSVSEKTAKAEAAKLFARFKSKHVTIDDAVRSVRLGLAMKEIVRKFNLDALCFLGQHYIEKVTGAPARLGASILMEKENITVACEGDIGGLIMMEMMKDLTGNIPLQAEWGQFDKKNNAIFLLGHGIATPEMASSDKSVTLTRSPEEWGFKGNGINYELIMKPGPVTMGHFLHTANGWRMFISEGEAIEFPCLPCDEIHAMIKVETPVESYIRNVLETGTAHHVIVVQFTVPYRKNYRSYPIE</sequence>
<proteinExistence type="predicted"/>
<evidence type="ECO:0000256" key="2">
    <source>
        <dbReference type="ARBA" id="ARBA00023277"/>
    </source>
</evidence>
<dbReference type="SUPFAM" id="SSF50443">
    <property type="entry name" value="FucI/AraA C-terminal domain-like"/>
    <property type="match status" value="1"/>
</dbReference>
<protein>
    <submittedName>
        <fullName evidence="3">L-arabinose isomerase</fullName>
    </submittedName>
</protein>
<evidence type="ECO:0000313" key="4">
    <source>
        <dbReference type="Proteomes" id="UP000033935"/>
    </source>
</evidence>
<dbReference type="GO" id="GO:0005737">
    <property type="term" value="C:cytoplasm"/>
    <property type="evidence" value="ECO:0007669"/>
    <property type="project" value="InterPro"/>
</dbReference>